<organism evidence="1 2">
    <name type="scientific">Collimonas pratensis</name>
    <dbReference type="NCBI Taxonomy" id="279113"/>
    <lineage>
        <taxon>Bacteria</taxon>
        <taxon>Pseudomonadati</taxon>
        <taxon>Pseudomonadota</taxon>
        <taxon>Betaproteobacteria</taxon>
        <taxon>Burkholderiales</taxon>
        <taxon>Oxalobacteraceae</taxon>
        <taxon>Collimonas</taxon>
    </lineage>
</organism>
<sequence>MDEFRVSSDNLSTVLLKTQADKRYLRKEGRRKNRFFVNERET</sequence>
<dbReference type="AlphaFoldDB" id="A0A127Q3Y7"/>
<dbReference type="PATRIC" id="fig|279113.9.peg.2154"/>
<dbReference type="STRING" id="279113.CPter91_2169"/>
<evidence type="ECO:0000313" key="1">
    <source>
        <dbReference type="EMBL" id="AMP04535.1"/>
    </source>
</evidence>
<evidence type="ECO:0000313" key="2">
    <source>
        <dbReference type="Proteomes" id="UP000074561"/>
    </source>
</evidence>
<dbReference type="EMBL" id="CP013234">
    <property type="protein sequence ID" value="AMP04535.1"/>
    <property type="molecule type" value="Genomic_DNA"/>
</dbReference>
<reference evidence="1 2" key="1">
    <citation type="submission" date="2015-11" db="EMBL/GenBank/DDBJ databases">
        <title>Exploring the genomic traits of fungus-feeding bacterial genus Collimonas.</title>
        <authorList>
            <person name="Song C."/>
            <person name="Schmidt R."/>
            <person name="de Jager V."/>
            <person name="Krzyzanowska D."/>
            <person name="Jongedijk E."/>
            <person name="Cankar K."/>
            <person name="Beekwilder J."/>
            <person name="van Veen A."/>
            <person name="de Boer W."/>
            <person name="van Veen J.A."/>
            <person name="Garbeva P."/>
        </authorList>
    </citation>
    <scope>NUCLEOTIDE SEQUENCE [LARGE SCALE GENOMIC DNA]</scope>
    <source>
        <strain evidence="1 2">Ter91</strain>
    </source>
</reference>
<accession>A0A127Q3Y7</accession>
<gene>
    <name evidence="1" type="ORF">CPter91_2169</name>
</gene>
<dbReference type="KEGG" id="cpra:CPter91_2169"/>
<name>A0A127Q3Y7_9BURK</name>
<protein>
    <submittedName>
        <fullName evidence="1">Uncharacterized protein</fullName>
    </submittedName>
</protein>
<proteinExistence type="predicted"/>
<dbReference type="Proteomes" id="UP000074561">
    <property type="component" value="Chromosome"/>
</dbReference>